<evidence type="ECO:0000256" key="1">
    <source>
        <dbReference type="SAM" id="Phobius"/>
    </source>
</evidence>
<dbReference type="KEGG" id="hts:HMJ29_19900"/>
<evidence type="ECO:0000313" key="2">
    <source>
        <dbReference type="EMBL" id="QJX49045.1"/>
    </source>
</evidence>
<dbReference type="Proteomes" id="UP000501623">
    <property type="component" value="Chromosome"/>
</dbReference>
<name>A0A6M6BPY8_9BACT</name>
<evidence type="ECO:0000313" key="3">
    <source>
        <dbReference type="Proteomes" id="UP000501623"/>
    </source>
</evidence>
<protein>
    <recommendedName>
        <fullName evidence="4">DAC domain-containing protein</fullName>
    </recommendedName>
</protein>
<feature type="transmembrane region" description="Helical" evidence="1">
    <location>
        <begin position="269"/>
        <end position="297"/>
    </location>
</feature>
<proteinExistence type="predicted"/>
<dbReference type="EMBL" id="CP053538">
    <property type="protein sequence ID" value="QJX49045.1"/>
    <property type="molecule type" value="Genomic_DNA"/>
</dbReference>
<sequence length="349" mass="39363">MFLSLQSSLAGSVVDFLQKSNMECLATQKGVVKLIHSLSRYTEEGQVLFPKIYVFDNEEILNSLVYFDKFYIGCGPREASTFTEGLKKIAPLALGSWNIYFKRDESTVEYGLFRSGESIISVSPWELLIKNGQKEQPAFFLQQVSEGLIELKSWNNTQLLVSFGIEDNIESPSQKIESFVKALVFKSDLKYQEQYSSLLFKLLNTVTQKKHGTISAIYSGKNITKTNEFKDGQILPKPINLIDKLKKFRLEIDQNGQPLLKNNSELDSYIQLIVGMMLSDGITIFSTTGSVLAYNVFIKDKSSQKKTVQKASGGARTRAFEYLCKLPKSKVSAVFMQSQDGAIKFFENE</sequence>
<reference evidence="2 3" key="1">
    <citation type="submission" date="2020-05" db="EMBL/GenBank/DDBJ databases">
        <title>Complete genome sequence of Hymenobacter sp. TS19 in Coasted Sand Dune.</title>
        <authorList>
            <person name="Lee J.-H."/>
            <person name="Jung J.-H."/>
            <person name="Jeong S."/>
            <person name="Zhao L."/>
            <person name="Kim M.-K."/>
            <person name="Seo H.-S."/>
            <person name="Lim S."/>
        </authorList>
    </citation>
    <scope>NUCLEOTIDE SEQUENCE [LARGE SCALE GENOMIC DNA]</scope>
    <source>
        <strain evidence="2 3">TS19</strain>
    </source>
</reference>
<gene>
    <name evidence="2" type="ORF">HMJ29_19900</name>
</gene>
<organism evidence="2 3">
    <name type="scientific">Hymenobacter taeanensis</name>
    <dbReference type="NCBI Taxonomy" id="2735321"/>
    <lineage>
        <taxon>Bacteria</taxon>
        <taxon>Pseudomonadati</taxon>
        <taxon>Bacteroidota</taxon>
        <taxon>Cytophagia</taxon>
        <taxon>Cytophagales</taxon>
        <taxon>Hymenobacteraceae</taxon>
        <taxon>Hymenobacter</taxon>
    </lineage>
</organism>
<dbReference type="AlphaFoldDB" id="A0A6M6BPY8"/>
<accession>A0A6M6BPY8</accession>
<keyword evidence="1" id="KW-0472">Membrane</keyword>
<dbReference type="RefSeq" id="WP_171593132.1">
    <property type="nucleotide sequence ID" value="NZ_CP053538.1"/>
</dbReference>
<evidence type="ECO:0008006" key="4">
    <source>
        <dbReference type="Google" id="ProtNLM"/>
    </source>
</evidence>
<keyword evidence="1" id="KW-0812">Transmembrane</keyword>
<keyword evidence="1" id="KW-1133">Transmembrane helix</keyword>
<keyword evidence="3" id="KW-1185">Reference proteome</keyword>